<keyword evidence="4" id="KW-1185">Reference proteome</keyword>
<evidence type="ECO:0000313" key="4">
    <source>
        <dbReference type="Proteomes" id="UP000001015"/>
    </source>
</evidence>
<proteinExistence type="predicted"/>
<protein>
    <recommendedName>
        <fullName evidence="2">DUF6788 domain-containing protein</fullName>
    </recommendedName>
</protein>
<dbReference type="InterPro" id="IPR046738">
    <property type="entry name" value="DUF6788"/>
</dbReference>
<evidence type="ECO:0000313" key="3">
    <source>
        <dbReference type="EMBL" id="BAB67269.1"/>
    </source>
</evidence>
<reference evidence="4" key="1">
    <citation type="journal article" date="2001" name="DNA Res.">
        <title>Complete genome sequence of an aerobic thermoacidophilic Crenarchaeon, Sulfolobus tokodaii strain7.</title>
        <authorList>
            <person name="Kawarabayasi Y."/>
            <person name="Hino Y."/>
            <person name="Horikawa H."/>
            <person name="Jin-no K."/>
            <person name="Takahashi M."/>
            <person name="Sekine M."/>
            <person name="Baba S."/>
            <person name="Ankai A."/>
            <person name="Kosugi H."/>
            <person name="Hosoyama A."/>
            <person name="Fukui S."/>
            <person name="Nagai Y."/>
            <person name="Nishijima K."/>
            <person name="Otsuka R."/>
            <person name="Nakazawa H."/>
            <person name="Takamiya M."/>
            <person name="Kato Y."/>
            <person name="Yoshizawa T."/>
            <person name="Tanaka T."/>
            <person name="Kudoh Y."/>
            <person name="Yamazaki J."/>
            <person name="Kushida N."/>
            <person name="Oguchi A."/>
            <person name="Aoki K."/>
            <person name="Masuda S."/>
            <person name="Yanagii M."/>
            <person name="Nishimura M."/>
            <person name="Yamagishi A."/>
            <person name="Oshima T."/>
            <person name="Kikuchi H."/>
        </authorList>
    </citation>
    <scope>NUCLEOTIDE SEQUENCE [LARGE SCALE GENOMIC DNA]</scope>
    <source>
        <strain evidence="4">DSM 16993 / JCM 10545 / NBRC 100140 / 7</strain>
    </source>
</reference>
<evidence type="ECO:0000256" key="1">
    <source>
        <dbReference type="SAM" id="Coils"/>
    </source>
</evidence>
<dbReference type="eggNOG" id="arCOG07173">
    <property type="taxonomic scope" value="Archaea"/>
</dbReference>
<sequence>MIKMIWEKIKELEEKQQQLESQIQKLEEKLKSLPNGHLEIKEINGRKYYYLRYWEEGRLKSKYIGKNASEIESKLKQAFELRNQLSLLKQEKEKIDRILNRIYKIIDENING</sequence>
<dbReference type="KEGG" id="sto:STK_21640"/>
<organism evidence="3 4">
    <name type="scientific">Sulfurisphaera tokodaii (strain DSM 16993 / JCM 10545 / NBRC 100140 / 7)</name>
    <name type="common">Sulfolobus tokodaii</name>
    <dbReference type="NCBI Taxonomy" id="273063"/>
    <lineage>
        <taxon>Archaea</taxon>
        <taxon>Thermoproteota</taxon>
        <taxon>Thermoprotei</taxon>
        <taxon>Sulfolobales</taxon>
        <taxon>Sulfolobaceae</taxon>
        <taxon>Sulfurisphaera</taxon>
    </lineage>
</organism>
<feature type="coiled-coil region" evidence="1">
    <location>
        <begin position="2"/>
        <end position="36"/>
    </location>
</feature>
<feature type="coiled-coil region" evidence="1">
    <location>
        <begin position="71"/>
        <end position="101"/>
    </location>
</feature>
<dbReference type="Proteomes" id="UP000001015">
    <property type="component" value="Chromosome"/>
</dbReference>
<dbReference type="Pfam" id="PF20586">
    <property type="entry name" value="DUF6788"/>
    <property type="match status" value="1"/>
</dbReference>
<keyword evidence="1" id="KW-0175">Coiled coil</keyword>
<accession>Q96YK8</accession>
<gene>
    <name evidence="3" type="primary">ST2164</name>
    <name evidence="3" type="ordered locus">STK_21640</name>
</gene>
<evidence type="ECO:0000259" key="2">
    <source>
        <dbReference type="Pfam" id="PF20586"/>
    </source>
</evidence>
<dbReference type="EMBL" id="BA000023">
    <property type="protein sequence ID" value="BAB67269.1"/>
    <property type="molecule type" value="Genomic_DNA"/>
</dbReference>
<dbReference type="PATRIC" id="fig|273063.9.peg.2457"/>
<name>Q96YK8_SULTO</name>
<dbReference type="AlphaFoldDB" id="Q96YK8"/>
<dbReference type="STRING" id="273063.STK_21640"/>
<feature type="domain" description="DUF6788" evidence="2">
    <location>
        <begin position="17"/>
        <end position="72"/>
    </location>
</feature>